<gene>
    <name evidence="2" type="ORF">GCM10011594_07350</name>
</gene>
<dbReference type="Proteomes" id="UP000655208">
    <property type="component" value="Unassembled WGS sequence"/>
</dbReference>
<name>A0A917SNX5_9ACTN</name>
<evidence type="ECO:0000313" key="2">
    <source>
        <dbReference type="EMBL" id="GGL90213.1"/>
    </source>
</evidence>
<dbReference type="AlphaFoldDB" id="A0A917SNX5"/>
<evidence type="ECO:0000313" key="3">
    <source>
        <dbReference type="Proteomes" id="UP000655208"/>
    </source>
</evidence>
<protein>
    <submittedName>
        <fullName evidence="2">Uncharacterized protein</fullName>
    </submittedName>
</protein>
<evidence type="ECO:0000256" key="1">
    <source>
        <dbReference type="SAM" id="MobiDB-lite"/>
    </source>
</evidence>
<comment type="caution">
    <text evidence="2">The sequence shown here is derived from an EMBL/GenBank/DDBJ whole genome shotgun (WGS) entry which is preliminary data.</text>
</comment>
<reference evidence="2" key="1">
    <citation type="journal article" date="2014" name="Int. J. Syst. Evol. Microbiol.">
        <title>Complete genome sequence of Corynebacterium casei LMG S-19264T (=DSM 44701T), isolated from a smear-ripened cheese.</title>
        <authorList>
            <consortium name="US DOE Joint Genome Institute (JGI-PGF)"/>
            <person name="Walter F."/>
            <person name="Albersmeier A."/>
            <person name="Kalinowski J."/>
            <person name="Ruckert C."/>
        </authorList>
    </citation>
    <scope>NUCLEOTIDE SEQUENCE</scope>
    <source>
        <strain evidence="2">CGMCC 4.7308</strain>
    </source>
</reference>
<dbReference type="EMBL" id="BMNA01000001">
    <property type="protein sequence ID" value="GGL90213.1"/>
    <property type="molecule type" value="Genomic_DNA"/>
</dbReference>
<proteinExistence type="predicted"/>
<sequence>MQPGQLARVTATARDAEEADWDAEDVARGVPSAPVVGPAVVPSGVEVLGADCDAAS</sequence>
<accession>A0A917SNX5</accession>
<reference evidence="2" key="2">
    <citation type="submission" date="2020-09" db="EMBL/GenBank/DDBJ databases">
        <authorList>
            <person name="Sun Q."/>
            <person name="Zhou Y."/>
        </authorList>
    </citation>
    <scope>NUCLEOTIDE SEQUENCE</scope>
    <source>
        <strain evidence="2">CGMCC 4.7308</strain>
    </source>
</reference>
<organism evidence="2 3">
    <name type="scientific">Nakamurella endophytica</name>
    <dbReference type="NCBI Taxonomy" id="1748367"/>
    <lineage>
        <taxon>Bacteria</taxon>
        <taxon>Bacillati</taxon>
        <taxon>Actinomycetota</taxon>
        <taxon>Actinomycetes</taxon>
        <taxon>Nakamurellales</taxon>
        <taxon>Nakamurellaceae</taxon>
        <taxon>Nakamurella</taxon>
    </lineage>
</organism>
<keyword evidence="3" id="KW-1185">Reference proteome</keyword>
<feature type="region of interest" description="Disordered" evidence="1">
    <location>
        <begin position="1"/>
        <end position="20"/>
    </location>
</feature>